<keyword evidence="3" id="KW-1185">Reference proteome</keyword>
<evidence type="ECO:0000256" key="1">
    <source>
        <dbReference type="SAM" id="Phobius"/>
    </source>
</evidence>
<name>A0ABS1TRK5_9BACI</name>
<comment type="caution">
    <text evidence="2">The sequence shown here is derived from an EMBL/GenBank/DDBJ whole genome shotgun (WGS) entry which is preliminary data.</text>
</comment>
<feature type="transmembrane region" description="Helical" evidence="1">
    <location>
        <begin position="6"/>
        <end position="26"/>
    </location>
</feature>
<keyword evidence="1" id="KW-0472">Membrane</keyword>
<dbReference type="EMBL" id="JAESWB010000168">
    <property type="protein sequence ID" value="MBL4952901.1"/>
    <property type="molecule type" value="Genomic_DNA"/>
</dbReference>
<dbReference type="RefSeq" id="WP_202654128.1">
    <property type="nucleotide sequence ID" value="NZ_JAESWB010000168.1"/>
</dbReference>
<organism evidence="2 3">
    <name type="scientific">Neobacillus paridis</name>
    <dbReference type="NCBI Taxonomy" id="2803862"/>
    <lineage>
        <taxon>Bacteria</taxon>
        <taxon>Bacillati</taxon>
        <taxon>Bacillota</taxon>
        <taxon>Bacilli</taxon>
        <taxon>Bacillales</taxon>
        <taxon>Bacillaceae</taxon>
        <taxon>Neobacillus</taxon>
    </lineage>
</organism>
<reference evidence="2 3" key="1">
    <citation type="submission" date="2021-01" db="EMBL/GenBank/DDBJ databases">
        <title>Genome public.</title>
        <authorList>
            <person name="Liu C."/>
            <person name="Sun Q."/>
        </authorList>
    </citation>
    <scope>NUCLEOTIDE SEQUENCE [LARGE SCALE GENOMIC DNA]</scope>
    <source>
        <strain evidence="2 3">YIM B02564</strain>
    </source>
</reference>
<keyword evidence="1" id="KW-1133">Transmembrane helix</keyword>
<evidence type="ECO:0000313" key="2">
    <source>
        <dbReference type="EMBL" id="MBL4952901.1"/>
    </source>
</evidence>
<evidence type="ECO:0000313" key="3">
    <source>
        <dbReference type="Proteomes" id="UP000623967"/>
    </source>
</evidence>
<accession>A0ABS1TRK5</accession>
<gene>
    <name evidence="2" type="ORF">JK635_11830</name>
</gene>
<dbReference type="Proteomes" id="UP000623967">
    <property type="component" value="Unassembled WGS sequence"/>
</dbReference>
<protein>
    <submittedName>
        <fullName evidence="2">Uncharacterized protein</fullName>
    </submittedName>
</protein>
<sequence>MWYWISMIALAMILLAVLEELVYYFWNRYLYGKKQTGKIGWILRSLTRLSKLEKSRLEETKETITNETDSP</sequence>
<keyword evidence="1" id="KW-0812">Transmembrane</keyword>
<proteinExistence type="predicted"/>